<evidence type="ECO:0000256" key="7">
    <source>
        <dbReference type="SAM" id="Coils"/>
    </source>
</evidence>
<name>A0A2K1FZL3_9PROT</name>
<dbReference type="GO" id="GO:0016020">
    <property type="term" value="C:membrane"/>
    <property type="evidence" value="ECO:0007669"/>
    <property type="project" value="TreeGrafter"/>
</dbReference>
<keyword evidence="3" id="KW-0479">Metal-binding</keyword>
<organism evidence="9 10">
    <name type="scientific">Azospirillum argentinense</name>
    <dbReference type="NCBI Taxonomy" id="2970906"/>
    <lineage>
        <taxon>Bacteria</taxon>
        <taxon>Pseudomonadati</taxon>
        <taxon>Pseudomonadota</taxon>
        <taxon>Alphaproteobacteria</taxon>
        <taxon>Rhodospirillales</taxon>
        <taxon>Azospirillaceae</taxon>
        <taxon>Azospirillum</taxon>
    </lineage>
</organism>
<dbReference type="InterPro" id="IPR001915">
    <property type="entry name" value="Peptidase_M48"/>
</dbReference>
<feature type="coiled-coil region" evidence="7">
    <location>
        <begin position="254"/>
        <end position="281"/>
    </location>
</feature>
<keyword evidence="6" id="KW-0482">Metalloprotease</keyword>
<dbReference type="Gene3D" id="3.30.2010.10">
    <property type="entry name" value="Metalloproteases ('zincins'), catalytic domain"/>
    <property type="match status" value="1"/>
</dbReference>
<evidence type="ECO:0000256" key="2">
    <source>
        <dbReference type="ARBA" id="ARBA00022670"/>
    </source>
</evidence>
<dbReference type="GO" id="GO:0051603">
    <property type="term" value="P:proteolysis involved in protein catabolic process"/>
    <property type="evidence" value="ECO:0007669"/>
    <property type="project" value="TreeGrafter"/>
</dbReference>
<keyword evidence="7" id="KW-0175">Coiled coil</keyword>
<sequence length="517" mass="56874">MSPAMRRPLILTGLVLSLLAGGCTSVGKRTYEAVPSRFIDVAQERRVPDARGSSMTALAASLQKQPTAPARGFDGRDPLPPGTRELAGAEPLQRYANQILARLLVKWPHAKPPIRVVVTTNPAYVAEAVPGGTILISQGVFINARDEDELAFILAHEVSHILLNHLDADRHHAAQKTIEDTAAGALLSAVPRSNPEMARDATLIYASYRTFQDVVVQPSWTRQQEDEADLLGFDLLEMALYNGRVYKDAMERFADDAGKQKAKAEDERRQFESQINNMMASGQYSAGINAAFKELASGPARMLDELGKQLKAGHNSPEQRKEDLSAYITRQKLFGTALRERSRSAYEKVVFQGTALKALSRSVLMQRADSLIAHGDLDEAETTLKEIAKGGFESDPYLRMTYYRLHLKQNRPDLAVRDLEIAVKSPAAPPEAFDFLIAEHRAGGRASQALVVLDGKDRRFGGAERGYPLRIRLLVEAGRTPEAGVVMEQCRTLRGPLVRDCEDAWSQATVASLSPPR</sequence>
<evidence type="ECO:0000256" key="4">
    <source>
        <dbReference type="ARBA" id="ARBA00022801"/>
    </source>
</evidence>
<evidence type="ECO:0000313" key="10">
    <source>
        <dbReference type="Proteomes" id="UP000236268"/>
    </source>
</evidence>
<protein>
    <recommendedName>
        <fullName evidence="8">Peptidase M48 domain-containing protein</fullName>
    </recommendedName>
</protein>
<evidence type="ECO:0000256" key="6">
    <source>
        <dbReference type="ARBA" id="ARBA00023049"/>
    </source>
</evidence>
<dbReference type="Pfam" id="PF01435">
    <property type="entry name" value="Peptidase_M48"/>
    <property type="match status" value="1"/>
</dbReference>
<evidence type="ECO:0000256" key="1">
    <source>
        <dbReference type="ARBA" id="ARBA00001947"/>
    </source>
</evidence>
<dbReference type="Proteomes" id="UP000236268">
    <property type="component" value="Unassembled WGS sequence"/>
</dbReference>
<proteinExistence type="predicted"/>
<evidence type="ECO:0000256" key="5">
    <source>
        <dbReference type="ARBA" id="ARBA00022833"/>
    </source>
</evidence>
<reference evidence="9 10" key="1">
    <citation type="submission" date="2018-01" db="EMBL/GenBank/DDBJ databases">
        <title>Whole genome sequence of Azospirillum brasilense REC3 isolated from strawberry roots.</title>
        <authorList>
            <person name="Fontana C.A."/>
            <person name="Salazar S.M."/>
            <person name="Bassi D."/>
            <person name="Puglisi E."/>
            <person name="Lovaisa N.C."/>
            <person name="Toffoli L.M."/>
            <person name="Pedraza R."/>
            <person name="Cocconcelli P.S."/>
        </authorList>
    </citation>
    <scope>NUCLEOTIDE SEQUENCE [LARGE SCALE GENOMIC DNA]</scope>
    <source>
        <strain evidence="9 10">REC3</strain>
    </source>
</reference>
<dbReference type="GO" id="GO:0004222">
    <property type="term" value="F:metalloendopeptidase activity"/>
    <property type="evidence" value="ECO:0007669"/>
    <property type="project" value="InterPro"/>
</dbReference>
<accession>A0A2K1FZL3</accession>
<keyword evidence="2" id="KW-0645">Protease</keyword>
<comment type="cofactor">
    <cofactor evidence="1">
        <name>Zn(2+)</name>
        <dbReference type="ChEBI" id="CHEBI:29105"/>
    </cofactor>
</comment>
<evidence type="ECO:0000259" key="8">
    <source>
        <dbReference type="Pfam" id="PF01435"/>
    </source>
</evidence>
<dbReference type="PROSITE" id="PS51257">
    <property type="entry name" value="PROKAR_LIPOPROTEIN"/>
    <property type="match status" value="1"/>
</dbReference>
<dbReference type="InterPro" id="IPR051156">
    <property type="entry name" value="Mito/Outer_Membr_Metalloprot"/>
</dbReference>
<keyword evidence="4" id="KW-0378">Hydrolase</keyword>
<keyword evidence="5" id="KW-0862">Zinc</keyword>
<evidence type="ECO:0000256" key="3">
    <source>
        <dbReference type="ARBA" id="ARBA00022723"/>
    </source>
</evidence>
<dbReference type="PANTHER" id="PTHR22726">
    <property type="entry name" value="METALLOENDOPEPTIDASE OMA1"/>
    <property type="match status" value="1"/>
</dbReference>
<dbReference type="PANTHER" id="PTHR22726:SF1">
    <property type="entry name" value="METALLOENDOPEPTIDASE OMA1, MITOCHONDRIAL"/>
    <property type="match status" value="1"/>
</dbReference>
<gene>
    <name evidence="9" type="ORF">C1S70_15225</name>
</gene>
<dbReference type="AlphaFoldDB" id="A0A2K1FZL3"/>
<evidence type="ECO:0000313" key="9">
    <source>
        <dbReference type="EMBL" id="PNQ97948.1"/>
    </source>
</evidence>
<dbReference type="GO" id="GO:0046872">
    <property type="term" value="F:metal ion binding"/>
    <property type="evidence" value="ECO:0007669"/>
    <property type="project" value="UniProtKB-KW"/>
</dbReference>
<feature type="domain" description="Peptidase M48" evidence="8">
    <location>
        <begin position="98"/>
        <end position="246"/>
    </location>
</feature>
<dbReference type="EMBL" id="POWG01000015">
    <property type="protein sequence ID" value="PNQ97948.1"/>
    <property type="molecule type" value="Genomic_DNA"/>
</dbReference>
<comment type="caution">
    <text evidence="9">The sequence shown here is derived from an EMBL/GenBank/DDBJ whole genome shotgun (WGS) entry which is preliminary data.</text>
</comment>